<name>A0AAF0KEJ1_9HYPH</name>
<gene>
    <name evidence="2" type="ORF">CFBP5477_004635</name>
</gene>
<evidence type="ECO:0000313" key="2">
    <source>
        <dbReference type="EMBL" id="WHA41921.1"/>
    </source>
</evidence>
<proteinExistence type="predicted"/>
<dbReference type="RefSeq" id="WP_137393888.1">
    <property type="nucleotide sequence ID" value="NZ_CP124733.1"/>
</dbReference>
<dbReference type="Proteomes" id="UP000298664">
    <property type="component" value="Chromosome Circular"/>
</dbReference>
<dbReference type="AlphaFoldDB" id="A0AAF0KEJ1"/>
<dbReference type="EMBL" id="CP124733">
    <property type="protein sequence ID" value="WHA41921.1"/>
    <property type="molecule type" value="Genomic_DNA"/>
</dbReference>
<organism evidence="2 3">
    <name type="scientific">Agrobacterium larrymoorei</name>
    <dbReference type="NCBI Taxonomy" id="160699"/>
    <lineage>
        <taxon>Bacteria</taxon>
        <taxon>Pseudomonadati</taxon>
        <taxon>Pseudomonadota</taxon>
        <taxon>Alphaproteobacteria</taxon>
        <taxon>Hyphomicrobiales</taxon>
        <taxon>Rhizobiaceae</taxon>
        <taxon>Rhizobium/Agrobacterium group</taxon>
        <taxon>Agrobacterium</taxon>
    </lineage>
</organism>
<evidence type="ECO:0000256" key="1">
    <source>
        <dbReference type="SAM" id="MobiDB-lite"/>
    </source>
</evidence>
<accession>A0AAF0KEJ1</accession>
<evidence type="ECO:0000313" key="3">
    <source>
        <dbReference type="Proteomes" id="UP000298664"/>
    </source>
</evidence>
<reference evidence="2" key="1">
    <citation type="submission" date="2023-05" db="EMBL/GenBank/DDBJ databases">
        <title>Complete genome sequence of Agrobacterium larrymoorei CFBP5477.</title>
        <authorList>
            <person name="Yen H.-C."/>
            <person name="Chou L."/>
            <person name="Lin Y.-C."/>
            <person name="Lai E.-M."/>
            <person name="Kuo C.-H."/>
        </authorList>
    </citation>
    <scope>NUCLEOTIDE SEQUENCE</scope>
    <source>
        <strain evidence="2">CFBP5477</strain>
    </source>
</reference>
<protein>
    <submittedName>
        <fullName evidence="2">Uncharacterized protein</fullName>
    </submittedName>
</protein>
<sequence>MTSNSTKLADFLRKIADAIEPLDAPSLDAFLRQNSVPIASDVGKNDRESAKASGGLSKKTPKAKTAGRVQTKRKKSQSPPSKGLEELRNILSELQNANARDVGTRVLKNHKLIKADLIALAKLADVHIMKNDTVSRLEEKLVETLIGSRLNSQAIRGTLNLPD</sequence>
<feature type="region of interest" description="Disordered" evidence="1">
    <location>
        <begin position="38"/>
        <end position="84"/>
    </location>
</feature>